<reference evidence="1" key="1">
    <citation type="submission" date="2014-12" db="EMBL/GenBank/DDBJ databases">
        <title>Insight into the proteome of Arion vulgaris.</title>
        <authorList>
            <person name="Aradska J."/>
            <person name="Bulat T."/>
            <person name="Smidak R."/>
            <person name="Sarate P."/>
            <person name="Gangsoo J."/>
            <person name="Sialana F."/>
            <person name="Bilban M."/>
            <person name="Lubec G."/>
        </authorList>
    </citation>
    <scope>NUCLEOTIDE SEQUENCE</scope>
    <source>
        <tissue evidence="1">Skin</tissue>
    </source>
</reference>
<name>A0A0B6ZFA9_9EUPU</name>
<sequence length="50" mass="5903">GRLASTALIVRDLRMDKWDVLNSFYDCLLEGDTKIDIESTQEFEVYQLYK</sequence>
<organism evidence="1">
    <name type="scientific">Arion vulgaris</name>
    <dbReference type="NCBI Taxonomy" id="1028688"/>
    <lineage>
        <taxon>Eukaryota</taxon>
        <taxon>Metazoa</taxon>
        <taxon>Spiralia</taxon>
        <taxon>Lophotrochozoa</taxon>
        <taxon>Mollusca</taxon>
        <taxon>Gastropoda</taxon>
        <taxon>Heterobranchia</taxon>
        <taxon>Euthyneura</taxon>
        <taxon>Panpulmonata</taxon>
        <taxon>Eupulmonata</taxon>
        <taxon>Stylommatophora</taxon>
        <taxon>Helicina</taxon>
        <taxon>Arionoidea</taxon>
        <taxon>Arionidae</taxon>
        <taxon>Arion</taxon>
    </lineage>
</organism>
<feature type="non-terminal residue" evidence="1">
    <location>
        <position position="1"/>
    </location>
</feature>
<dbReference type="EMBL" id="HACG01019550">
    <property type="protein sequence ID" value="CEK66415.1"/>
    <property type="molecule type" value="Transcribed_RNA"/>
</dbReference>
<accession>A0A0B6ZFA9</accession>
<evidence type="ECO:0000313" key="1">
    <source>
        <dbReference type="EMBL" id="CEK66415.1"/>
    </source>
</evidence>
<gene>
    <name evidence="1" type="primary">ORF58649</name>
</gene>
<proteinExistence type="predicted"/>
<protein>
    <submittedName>
        <fullName evidence="1">Uncharacterized protein</fullName>
    </submittedName>
</protein>
<dbReference type="AlphaFoldDB" id="A0A0B6ZFA9"/>